<dbReference type="Proteomes" id="UP000005203">
    <property type="component" value="Linkage group LG9"/>
</dbReference>
<gene>
    <name evidence="4" type="primary">LOC726288</name>
</gene>
<dbReference type="GeneID" id="726288"/>
<feature type="signal peptide" evidence="1">
    <location>
        <begin position="1"/>
        <end position="22"/>
    </location>
</feature>
<evidence type="ECO:0000313" key="2">
    <source>
        <dbReference type="EnsemblMetazoa" id="XP_001122039"/>
    </source>
</evidence>
<name>A0A7M7FZ42_APIME</name>
<evidence type="ECO:0000313" key="3">
    <source>
        <dbReference type="Proteomes" id="UP000005203"/>
    </source>
</evidence>
<dbReference type="SMART" id="SM00718">
    <property type="entry name" value="DM4_12"/>
    <property type="match status" value="1"/>
</dbReference>
<dbReference type="KEGG" id="ame:726288"/>
<dbReference type="Pfam" id="PF07841">
    <property type="entry name" value="DM4_12"/>
    <property type="match status" value="1"/>
</dbReference>
<dbReference type="InterPro" id="IPR006631">
    <property type="entry name" value="DM4_12"/>
</dbReference>
<organism evidence="2">
    <name type="scientific">Apis mellifera</name>
    <name type="common">Honeybee</name>
    <dbReference type="NCBI Taxonomy" id="7460"/>
    <lineage>
        <taxon>Eukaryota</taxon>
        <taxon>Metazoa</taxon>
        <taxon>Ecdysozoa</taxon>
        <taxon>Arthropoda</taxon>
        <taxon>Hexapoda</taxon>
        <taxon>Insecta</taxon>
        <taxon>Pterygota</taxon>
        <taxon>Neoptera</taxon>
        <taxon>Endopterygota</taxon>
        <taxon>Hymenoptera</taxon>
        <taxon>Apocrita</taxon>
        <taxon>Aculeata</taxon>
        <taxon>Apoidea</taxon>
        <taxon>Anthophila</taxon>
        <taxon>Apidae</taxon>
        <taxon>Apis</taxon>
    </lineage>
</organism>
<reference evidence="4" key="2">
    <citation type="submission" date="2025-04" db="UniProtKB">
        <authorList>
            <consortium name="RefSeq"/>
        </authorList>
    </citation>
    <scope>IDENTIFICATION</scope>
    <source>
        <strain evidence="4">DH4</strain>
        <tissue evidence="4">Whole body</tissue>
    </source>
</reference>
<dbReference type="AlphaFoldDB" id="A0A7M7FZ42"/>
<evidence type="ECO:0000256" key="1">
    <source>
        <dbReference type="SAM" id="SignalP"/>
    </source>
</evidence>
<accession>A0A8B6XD43</accession>
<protein>
    <submittedName>
        <fullName evidence="4">Uncharacterized protein LOC726288</fullName>
    </submittedName>
</protein>
<sequence length="187" mass="20882">MQGIRDLFLVFACLHFLAICVSENAIDAPTTLSRRKRYLIFPEGSNMQLVYCLTVGTYVKENDVIMGITAALAWELPSKVDSKVSKLLDRKSRSVMYPKIEALLQSTGLDGRACVMKALCEAARRSPQDVGKGSLVQELLHAIFTLPGDGGRFERSEDQAYERAYTSGEDCNGLYPTCRHSIYELEF</sequence>
<dbReference type="RefSeq" id="XP_001122039.4">
    <property type="nucleotide sequence ID" value="XM_001122039.5"/>
</dbReference>
<dbReference type="PANTHER" id="PTHR21398:SF1">
    <property type="entry name" value="FI03705P"/>
    <property type="match status" value="1"/>
</dbReference>
<dbReference type="PANTHER" id="PTHR21398">
    <property type="entry name" value="AGAP007094-PA"/>
    <property type="match status" value="1"/>
</dbReference>
<reference evidence="2" key="1">
    <citation type="submission" date="2021-01" db="UniProtKB">
        <authorList>
            <consortium name="EnsemblMetazoa"/>
        </authorList>
    </citation>
    <scope>IDENTIFICATION</scope>
    <source>
        <strain evidence="2">DH4</strain>
    </source>
</reference>
<feature type="chain" id="PRO_5044659199" evidence="1">
    <location>
        <begin position="23"/>
        <end position="187"/>
    </location>
</feature>
<keyword evidence="3" id="KW-1185">Reference proteome</keyword>
<dbReference type="EnsemblMetazoa" id="XM_001122039">
    <property type="protein sequence ID" value="XP_001122039"/>
    <property type="gene ID" value="LOC726288"/>
</dbReference>
<evidence type="ECO:0000313" key="4">
    <source>
        <dbReference type="RefSeq" id="XP_001122039.4"/>
    </source>
</evidence>
<proteinExistence type="predicted"/>
<keyword evidence="1" id="KW-0732">Signal</keyword>
<dbReference type="OrthoDB" id="6617264at2759"/>
<accession>A0A7M7FZ42</accession>